<organism evidence="2 3">
    <name type="scientific">Elliptochloris bilobata</name>
    <dbReference type="NCBI Taxonomy" id="381761"/>
    <lineage>
        <taxon>Eukaryota</taxon>
        <taxon>Viridiplantae</taxon>
        <taxon>Chlorophyta</taxon>
        <taxon>core chlorophytes</taxon>
        <taxon>Trebouxiophyceae</taxon>
        <taxon>Trebouxiophyceae incertae sedis</taxon>
        <taxon>Elliptochloris clade</taxon>
        <taxon>Elliptochloris</taxon>
    </lineage>
</organism>
<sequence length="92" mass="10052">MTGMKQIGLALRRRQAVQDAVASKRRFSLRANVLTLLACTGVIMYWRGVWSLWDLLVGTSLWSDLASIAVGLAVMLTFRLMGAELLSALPSG</sequence>
<accession>A0AAW1QXZ8</accession>
<evidence type="ECO:0000256" key="1">
    <source>
        <dbReference type="SAM" id="Phobius"/>
    </source>
</evidence>
<keyword evidence="3" id="KW-1185">Reference proteome</keyword>
<evidence type="ECO:0000313" key="3">
    <source>
        <dbReference type="Proteomes" id="UP001445335"/>
    </source>
</evidence>
<proteinExistence type="predicted"/>
<dbReference type="AlphaFoldDB" id="A0AAW1QXZ8"/>
<dbReference type="EMBL" id="JALJOU010000068">
    <property type="protein sequence ID" value="KAK9826101.1"/>
    <property type="molecule type" value="Genomic_DNA"/>
</dbReference>
<feature type="transmembrane region" description="Helical" evidence="1">
    <location>
        <begin position="65"/>
        <end position="86"/>
    </location>
</feature>
<keyword evidence="1" id="KW-1133">Transmembrane helix</keyword>
<keyword evidence="1" id="KW-0812">Transmembrane</keyword>
<dbReference type="InterPro" id="IPR032751">
    <property type="entry name" value="Fuseless"/>
</dbReference>
<gene>
    <name evidence="2" type="ORF">WJX81_003125</name>
</gene>
<dbReference type="Proteomes" id="UP001445335">
    <property type="component" value="Unassembled WGS sequence"/>
</dbReference>
<reference evidence="2 3" key="1">
    <citation type="journal article" date="2024" name="Nat. Commun.">
        <title>Phylogenomics reveals the evolutionary origins of lichenization in chlorophyte algae.</title>
        <authorList>
            <person name="Puginier C."/>
            <person name="Libourel C."/>
            <person name="Otte J."/>
            <person name="Skaloud P."/>
            <person name="Haon M."/>
            <person name="Grisel S."/>
            <person name="Petersen M."/>
            <person name="Berrin J.G."/>
            <person name="Delaux P.M."/>
            <person name="Dal Grande F."/>
            <person name="Keller J."/>
        </authorList>
    </citation>
    <scope>NUCLEOTIDE SEQUENCE [LARGE SCALE GENOMIC DNA]</scope>
    <source>
        <strain evidence="2 3">SAG 245.80</strain>
    </source>
</reference>
<keyword evidence="1" id="KW-0472">Membrane</keyword>
<protein>
    <submittedName>
        <fullName evidence="2">Uncharacterized protein</fullName>
    </submittedName>
</protein>
<feature type="transmembrane region" description="Helical" evidence="1">
    <location>
        <begin position="33"/>
        <end position="53"/>
    </location>
</feature>
<evidence type="ECO:0000313" key="2">
    <source>
        <dbReference type="EMBL" id="KAK9826101.1"/>
    </source>
</evidence>
<comment type="caution">
    <text evidence="2">The sequence shown here is derived from an EMBL/GenBank/DDBJ whole genome shotgun (WGS) entry which is preliminary data.</text>
</comment>
<dbReference type="Pfam" id="PF15993">
    <property type="entry name" value="Fuseless"/>
    <property type="match status" value="1"/>
</dbReference>
<name>A0AAW1QXZ8_9CHLO</name>